<evidence type="ECO:0000313" key="3">
    <source>
        <dbReference type="EMBL" id="WOL04866.1"/>
    </source>
</evidence>
<feature type="transmembrane region" description="Helical" evidence="1">
    <location>
        <begin position="79"/>
        <end position="95"/>
    </location>
</feature>
<dbReference type="InterPro" id="IPR007658">
    <property type="entry name" value="DUF594"/>
</dbReference>
<feature type="domain" description="DUF4220" evidence="2">
    <location>
        <begin position="22"/>
        <end position="406"/>
    </location>
</feature>
<evidence type="ECO:0000313" key="4">
    <source>
        <dbReference type="Proteomes" id="UP001327560"/>
    </source>
</evidence>
<reference evidence="3 4" key="1">
    <citation type="submission" date="2023-10" db="EMBL/GenBank/DDBJ databases">
        <title>Chromosome-scale genome assembly provides insights into flower coloration mechanisms of Canna indica.</title>
        <authorList>
            <person name="Li C."/>
        </authorList>
    </citation>
    <scope>NUCLEOTIDE SEQUENCE [LARGE SCALE GENOMIC DNA]</scope>
    <source>
        <tissue evidence="3">Flower</tissue>
    </source>
</reference>
<keyword evidence="1" id="KW-0812">Transmembrane</keyword>
<evidence type="ECO:0000256" key="1">
    <source>
        <dbReference type="SAM" id="Phobius"/>
    </source>
</evidence>
<feature type="transmembrane region" description="Helical" evidence="1">
    <location>
        <begin position="293"/>
        <end position="312"/>
    </location>
</feature>
<accession>A0AAQ3Q9Y9</accession>
<keyword evidence="1" id="KW-1133">Transmembrane helix</keyword>
<evidence type="ECO:0000259" key="2">
    <source>
        <dbReference type="Pfam" id="PF13968"/>
    </source>
</evidence>
<dbReference type="Pfam" id="PF13968">
    <property type="entry name" value="DUF4220"/>
    <property type="match status" value="1"/>
</dbReference>
<dbReference type="EMBL" id="CP136893">
    <property type="protein sequence ID" value="WOL04866.1"/>
    <property type="molecule type" value="Genomic_DNA"/>
</dbReference>
<dbReference type="Pfam" id="PF04578">
    <property type="entry name" value="DUF594"/>
    <property type="match status" value="1"/>
</dbReference>
<feature type="transmembrane region" description="Helical" evidence="1">
    <location>
        <begin position="48"/>
        <end position="70"/>
    </location>
</feature>
<proteinExistence type="predicted"/>
<organism evidence="3 4">
    <name type="scientific">Canna indica</name>
    <name type="common">Indian-shot</name>
    <dbReference type="NCBI Taxonomy" id="4628"/>
    <lineage>
        <taxon>Eukaryota</taxon>
        <taxon>Viridiplantae</taxon>
        <taxon>Streptophyta</taxon>
        <taxon>Embryophyta</taxon>
        <taxon>Tracheophyta</taxon>
        <taxon>Spermatophyta</taxon>
        <taxon>Magnoliopsida</taxon>
        <taxon>Liliopsida</taxon>
        <taxon>Zingiberales</taxon>
        <taxon>Cannaceae</taxon>
        <taxon>Canna</taxon>
    </lineage>
</organism>
<sequence length="669" mass="77349">MLILGLYRRRSSSIFIKIPIAAAYVLPYSLVSYILGLMQSSSYEDELFVVWAFCLVHVLGTADSVSALTIQDSNNWKNYDIQLFLPYFWFGYLWGTYKGSTFQHATLVLWIFSILTTGFRITSLQWSSESDGLKKRTKVVADYMNYEDNFRNGGEIDPIHMRGYCYLVTGEDKQNGKAEPPEYFIQVKLTDEVITTDKIWRCGGTLLNSEQDKLKDICLSFALSKLLCRRFFNHELAESNMQKTRDLVFRGLLLENDDPERAFRVIEVELAFTYDFFYTKYPLIFERSHVPKLLSLLIAFPLIWLAVLLIKHFRNINGDITLIQKHGKNYDALFTCFIVIMILLFEILQTIVYFVSDWAKVSYVCNYISKPSWHGNMLVEKIIRVVGGVNIFKHWQNKINQYSLLTSFEYNPKRNFYSKIFDSLIDKRRKGQQEGRTITLSDAVKKAVLHSLRINNGQLSNGLLSLQRNEVISELSWACKLETHTHSILVWHIATTLCQVTRSRSLGFYDHIAILGRNKDICDVYCEVAISLSNYCAYLVVFAPQFLPDHSYATDVIFDEVIMEARKLLAGSNSLSLIYQRMMNMREPANTLVEKGALLGQQLIRQIEDERKRWKVLSDYWAEMMLFIAPSDNVTAHLEKMAEGGEFVTHLWALLTHAGILKRGDQYIV</sequence>
<feature type="transmembrane region" description="Helical" evidence="1">
    <location>
        <begin position="332"/>
        <end position="355"/>
    </location>
</feature>
<protein>
    <recommendedName>
        <fullName evidence="2">DUF4220 domain-containing protein</fullName>
    </recommendedName>
</protein>
<dbReference type="Proteomes" id="UP001327560">
    <property type="component" value="Chromosome 4"/>
</dbReference>
<feature type="transmembrane region" description="Helical" evidence="1">
    <location>
        <begin position="14"/>
        <end position="36"/>
    </location>
</feature>
<gene>
    <name evidence="3" type="ORF">Cni_G13588</name>
</gene>
<keyword evidence="4" id="KW-1185">Reference proteome</keyword>
<name>A0AAQ3Q9Y9_9LILI</name>
<dbReference type="PANTHER" id="PTHR31325">
    <property type="entry name" value="OS01G0798800 PROTEIN-RELATED"/>
    <property type="match status" value="1"/>
</dbReference>
<keyword evidence="1" id="KW-0472">Membrane</keyword>
<dbReference type="InterPro" id="IPR025315">
    <property type="entry name" value="DUF4220"/>
</dbReference>
<dbReference type="AlphaFoldDB" id="A0AAQ3Q9Y9"/>